<dbReference type="CDD" id="cd01210">
    <property type="entry name" value="PTB_EPS8"/>
    <property type="match status" value="1"/>
</dbReference>
<dbReference type="GO" id="GO:0031982">
    <property type="term" value="C:vesicle"/>
    <property type="evidence" value="ECO:0007669"/>
    <property type="project" value="TreeGrafter"/>
</dbReference>
<dbReference type="InterPro" id="IPR033928">
    <property type="entry name" value="EPS8_PTB"/>
</dbReference>
<feature type="domain" description="SH3b" evidence="9">
    <location>
        <begin position="579"/>
        <end position="645"/>
    </location>
</feature>
<evidence type="ECO:0000256" key="7">
    <source>
        <dbReference type="SAM" id="MobiDB-lite"/>
    </source>
</evidence>
<dbReference type="InterPro" id="IPR001452">
    <property type="entry name" value="SH3_domain"/>
</dbReference>
<dbReference type="PROSITE" id="PS50002">
    <property type="entry name" value="SH3"/>
    <property type="match status" value="1"/>
</dbReference>
<protein>
    <submittedName>
        <fullName evidence="11">Epidermal growth factor receptor kinase substrate 8-like protein 3 isoform X1</fullName>
    </submittedName>
</protein>
<evidence type="ECO:0000313" key="11">
    <source>
        <dbReference type="RefSeq" id="XP_029006012.3"/>
    </source>
</evidence>
<evidence type="ECO:0000313" key="10">
    <source>
        <dbReference type="Proteomes" id="UP000515150"/>
    </source>
</evidence>
<evidence type="ECO:0000256" key="2">
    <source>
        <dbReference type="ARBA" id="ARBA00006197"/>
    </source>
</evidence>
<dbReference type="SUPFAM" id="SSF50729">
    <property type="entry name" value="PH domain-like"/>
    <property type="match status" value="1"/>
</dbReference>
<dbReference type="GeneID" id="114855218"/>
<dbReference type="Gene3D" id="2.30.30.40">
    <property type="entry name" value="SH3 Domains"/>
    <property type="match status" value="1"/>
</dbReference>
<accession>A0A9Y2Y6X3</accession>
<dbReference type="SUPFAM" id="SSF50044">
    <property type="entry name" value="SH3-domain"/>
    <property type="match status" value="1"/>
</dbReference>
<dbReference type="GO" id="GO:1900029">
    <property type="term" value="P:positive regulation of ruffle assembly"/>
    <property type="evidence" value="ECO:0007669"/>
    <property type="project" value="TreeGrafter"/>
</dbReference>
<dbReference type="GO" id="GO:0035023">
    <property type="term" value="P:regulation of Rho protein signal transduction"/>
    <property type="evidence" value="ECO:0007669"/>
    <property type="project" value="TreeGrafter"/>
</dbReference>
<comment type="similarity">
    <text evidence="2">Belongs to the EPS8 family.</text>
</comment>
<dbReference type="InterPro" id="IPR003646">
    <property type="entry name" value="SH3-like_bac-type"/>
</dbReference>
<keyword evidence="10" id="KW-1185">Reference proteome</keyword>
<dbReference type="CDD" id="cd11764">
    <property type="entry name" value="SH3_Eps8"/>
    <property type="match status" value="1"/>
</dbReference>
<feature type="region of interest" description="Disordered" evidence="7">
    <location>
        <begin position="519"/>
        <end position="591"/>
    </location>
</feature>
<reference evidence="11" key="1">
    <citation type="submission" date="2025-08" db="UniProtKB">
        <authorList>
            <consortium name="RefSeq"/>
        </authorList>
    </citation>
    <scope>IDENTIFICATION</scope>
</reference>
<dbReference type="SMART" id="SM00326">
    <property type="entry name" value="SH3"/>
    <property type="match status" value="1"/>
</dbReference>
<dbReference type="Gene3D" id="2.30.29.30">
    <property type="entry name" value="Pleckstrin-homology domain (PH domain)/Phosphotyrosine-binding domain (PTB)"/>
    <property type="match status" value="1"/>
</dbReference>
<feature type="region of interest" description="Disordered" evidence="7">
    <location>
        <begin position="289"/>
        <end position="374"/>
    </location>
</feature>
<evidence type="ECO:0000256" key="3">
    <source>
        <dbReference type="ARBA" id="ARBA00022443"/>
    </source>
</evidence>
<dbReference type="InterPro" id="IPR041418">
    <property type="entry name" value="SAM_3"/>
</dbReference>
<dbReference type="SUPFAM" id="SSF47769">
    <property type="entry name" value="SAM/Pointed domain"/>
    <property type="match status" value="1"/>
</dbReference>
<dbReference type="GO" id="GO:0032587">
    <property type="term" value="C:ruffle membrane"/>
    <property type="evidence" value="ECO:0007669"/>
    <property type="project" value="TreeGrafter"/>
</dbReference>
<keyword evidence="3 6" id="KW-0728">SH3 domain</keyword>
<dbReference type="AlphaFoldDB" id="A0A9Y2Y6X3"/>
<dbReference type="OrthoDB" id="4680325at2759"/>
<dbReference type="InterPro" id="IPR011993">
    <property type="entry name" value="PH-like_dom_sf"/>
</dbReference>
<dbReference type="Pfam" id="PF22975">
    <property type="entry name" value="EPS8_2nd"/>
    <property type="match status" value="1"/>
</dbReference>
<dbReference type="RefSeq" id="XP_029006012.3">
    <property type="nucleotide sequence ID" value="XM_029150179.3"/>
</dbReference>
<gene>
    <name evidence="11" type="primary">eps8l3a</name>
</gene>
<dbReference type="InterPro" id="IPR039801">
    <property type="entry name" value="EPS8-like"/>
</dbReference>
<dbReference type="Pfam" id="PF18016">
    <property type="entry name" value="SAM_3"/>
    <property type="match status" value="1"/>
</dbReference>
<name>A0A9Y2Y6X3_BETSP</name>
<organism evidence="10 11">
    <name type="scientific">Betta splendens</name>
    <name type="common">Siamese fighting fish</name>
    <dbReference type="NCBI Taxonomy" id="158456"/>
    <lineage>
        <taxon>Eukaryota</taxon>
        <taxon>Metazoa</taxon>
        <taxon>Chordata</taxon>
        <taxon>Craniata</taxon>
        <taxon>Vertebrata</taxon>
        <taxon>Euteleostomi</taxon>
        <taxon>Actinopterygii</taxon>
        <taxon>Neopterygii</taxon>
        <taxon>Teleostei</taxon>
        <taxon>Neoteleostei</taxon>
        <taxon>Acanthomorphata</taxon>
        <taxon>Anabantaria</taxon>
        <taxon>Anabantiformes</taxon>
        <taxon>Anabantoidei</taxon>
        <taxon>Osphronemidae</taxon>
        <taxon>Betta</taxon>
    </lineage>
</organism>
<evidence type="ECO:0000256" key="5">
    <source>
        <dbReference type="ARBA" id="ARBA00022553"/>
    </source>
</evidence>
<dbReference type="InterPro" id="IPR013761">
    <property type="entry name" value="SAM/pointed_sf"/>
</dbReference>
<dbReference type="KEGG" id="bspl:114855218"/>
<evidence type="ECO:0000256" key="1">
    <source>
        <dbReference type="ARBA" id="ARBA00004496"/>
    </source>
</evidence>
<dbReference type="InterPro" id="IPR013625">
    <property type="entry name" value="PTB"/>
</dbReference>
<dbReference type="PANTHER" id="PTHR12287:SF22">
    <property type="entry name" value="EPIDERMAL GROWTH FACTOR RECEPTOR KINASE SUBSTRATE 8-LIKE PROTEIN 3"/>
    <property type="match status" value="1"/>
</dbReference>
<evidence type="ECO:0000256" key="6">
    <source>
        <dbReference type="PROSITE-ProRule" id="PRU00192"/>
    </source>
</evidence>
<dbReference type="CDD" id="cd09540">
    <property type="entry name" value="SAM_EPS8-like"/>
    <property type="match status" value="1"/>
</dbReference>
<feature type="compositionally biased region" description="Acidic residues" evidence="7">
    <location>
        <begin position="336"/>
        <end position="354"/>
    </location>
</feature>
<dbReference type="GO" id="GO:0003779">
    <property type="term" value="F:actin binding"/>
    <property type="evidence" value="ECO:0007669"/>
    <property type="project" value="TreeGrafter"/>
</dbReference>
<dbReference type="GO" id="GO:0007266">
    <property type="term" value="P:Rho protein signal transduction"/>
    <property type="evidence" value="ECO:0007669"/>
    <property type="project" value="TreeGrafter"/>
</dbReference>
<dbReference type="PROSITE" id="PS51781">
    <property type="entry name" value="SH3B"/>
    <property type="match status" value="1"/>
</dbReference>
<keyword evidence="4" id="KW-0963">Cytoplasm</keyword>
<dbReference type="InterPro" id="IPR035462">
    <property type="entry name" value="Eps8_SH3"/>
</dbReference>
<feature type="domain" description="SH3" evidence="8">
    <location>
        <begin position="587"/>
        <end position="646"/>
    </location>
</feature>
<dbReference type="Pfam" id="PF08416">
    <property type="entry name" value="PTB"/>
    <property type="match status" value="1"/>
</dbReference>
<evidence type="ECO:0000259" key="8">
    <source>
        <dbReference type="PROSITE" id="PS50002"/>
    </source>
</evidence>
<dbReference type="Pfam" id="PF07653">
    <property type="entry name" value="SH3_2"/>
    <property type="match status" value="1"/>
</dbReference>
<dbReference type="InterPro" id="IPR036028">
    <property type="entry name" value="SH3-like_dom_sf"/>
</dbReference>
<keyword evidence="5" id="KW-0597">Phosphoprotein</keyword>
<dbReference type="InterPro" id="IPR055093">
    <property type="entry name" value="EPS8_2nd"/>
</dbReference>
<sequence>MMTSVECGSFPSYLVTFAHTRCCSTDLTVYLLSLLGITHIIQLLAVDSDLFLYEEVSGVSRRLLRDRIKPPVSSLCFYISRQHKYGRKQPQLSAATNPRMFRSDSPFGNDTSSYAGSVQSNGYSTMDEASSQMSGLSRPSAKSIYRQRKEYAESINKMMDTFQYRVEHLFSCDLDGTELRSVADCVEQLDLLEETGRVWAQSMLLEVRGARLTLSDIETKEELESVALSDVLEMKAVMDGGAFKSLLTVSVKGVRRKNATIFMFSCDDVRADYVQKDLSRALSRRKDASVSRNAGVAAANEAVKRNPRSAAAPPEPREQPPVRAASPWEEPRCVLEEDDIDEPQEEEEEEEEEERASTPKYEELPLSNSESRMRPTPAYTELDRTVDILNHTLNDIEIFSGKVAAVVAKNAKKQKKNKKGKVMEDMPSAQEFSACLRLIKFAFNLLGELKGKISSPGAPEFVHSLFSTLGFVVSHCSEDVPPSVVAPLLSPLSIRLMSEEASAEEDRLWQSLGDAWNVPSTQWPEDDEDVPEYTPVFSDGWRPPDATRTPAFSESQRRPSPPPAPMQVATKWKPASPSPQKARSSESEPRRMRVTKDFISRNHRELTIRAGEIVELLDKSKQWWKVRNRSGDEGFVPNNVLEDHDGGSAEVCKRSSTRQLKPKFRTPTAGRTTSLDVLFVNCITWASSQETAGSPVLTKRSKPADVKAWLEDKGFSKITVRCLGVLSGSMLLGMTREELKSVCPEEGGRVFFQLQAVRASMAVRDPASFARAAASH</sequence>
<evidence type="ECO:0000259" key="9">
    <source>
        <dbReference type="PROSITE" id="PS51781"/>
    </source>
</evidence>
<dbReference type="Proteomes" id="UP000515150">
    <property type="component" value="Chromosome 5"/>
</dbReference>
<evidence type="ECO:0000256" key="4">
    <source>
        <dbReference type="ARBA" id="ARBA00022490"/>
    </source>
</evidence>
<comment type="subcellular location">
    <subcellularLocation>
        <location evidence="1">Cytoplasm</location>
    </subcellularLocation>
</comment>
<dbReference type="Gene3D" id="1.10.150.50">
    <property type="entry name" value="Transcription Factor, Ets-1"/>
    <property type="match status" value="1"/>
</dbReference>
<proteinExistence type="inferred from homology"/>
<dbReference type="PANTHER" id="PTHR12287">
    <property type="entry name" value="EPIDERMAL GROWTH FACTOR RECEPTOR KINASE SUBSTRATE EPS8-RELATED PROTEIN"/>
    <property type="match status" value="1"/>
</dbReference>
<dbReference type="GO" id="GO:0005737">
    <property type="term" value="C:cytoplasm"/>
    <property type="evidence" value="ECO:0007669"/>
    <property type="project" value="UniProtKB-SubCell"/>
</dbReference>
<dbReference type="CTD" id="100334248"/>